<dbReference type="PROSITE" id="PS50879">
    <property type="entry name" value="RNASE_H_1"/>
    <property type="match status" value="1"/>
</dbReference>
<proteinExistence type="predicted"/>
<reference evidence="3" key="1">
    <citation type="submission" date="2015-12" db="EMBL/GenBank/DDBJ databases">
        <title>De novo transcriptome assembly of four potential Pierce s Disease insect vectors from Arizona vineyards.</title>
        <authorList>
            <person name="Tassone E.E."/>
        </authorList>
    </citation>
    <scope>NUCLEOTIDE SEQUENCE</scope>
</reference>
<dbReference type="SUPFAM" id="SSF53098">
    <property type="entry name" value="Ribonuclease H-like"/>
    <property type="match status" value="1"/>
</dbReference>
<dbReference type="InterPro" id="IPR012337">
    <property type="entry name" value="RNaseH-like_sf"/>
</dbReference>
<feature type="domain" description="RNase H type-1" evidence="2">
    <location>
        <begin position="379"/>
        <end position="513"/>
    </location>
</feature>
<evidence type="ECO:0000259" key="1">
    <source>
        <dbReference type="PROSITE" id="PS50878"/>
    </source>
</evidence>
<dbReference type="GO" id="GO:0004523">
    <property type="term" value="F:RNA-DNA hybrid ribonuclease activity"/>
    <property type="evidence" value="ECO:0007669"/>
    <property type="project" value="InterPro"/>
</dbReference>
<sequence length="672" mass="78329">DIKGAYNYVIPDILINILQNLNLPENILSYIYNLLSKRQLFFRYGEIDEVHWTNRGVPQGGVLSPLLYAIYVLILEKLIDKDCSMIQYADDVCISIRNKSPKTAVEMLENKLKEADKLFKELGMEISTSKTNFMVFNKQKQVWNQNWKIFLNNEEIKFSDKSRFLGIVFHPSLKWDYHINTVSNKCHFPFYILSCLRRTWWGAHPTVLRNLYKSLIRSRLEYGSFLFNDLTVAQKDTLVKLQCKALRLALGYRMSTPKNVILSEAKEPPIFIRSVYLGSNFLTRIVGLEDHPLPGILERIISFEDNLNNEVSCHSLLANFYREIIKIRHLIPTYTMPVNYSFSYEALYNKIYVSFEEGERIQKSGKKKDTFNQIFSKDLEDCHCFFTDASKNQVSSFNGIGICHYKNHNLKLRTCSYASIYSSEAMAILEALEYITRLRDIKEAVIFSDSRSVLTALDCILKPNKSSYLIVAIKNLLYQLTLRNTLIKFYWIPSHVGIIGNEEADTLAKEAIMSGIDTQLLIPFRDFSSQWKENMYELFNRWCLETGKNAGKLYFENYYENSRLTWFQKLQFPRKVIVSILRIRSNHTSLKGDLFSFNIVDDPKCDCGEAVQDINHIIFQCSLFQEERKNLLKTLRRSIGHGPFNITNIFNIKDYKVLQALCIFIKNIKINI</sequence>
<dbReference type="AlphaFoldDB" id="A0A1B6DPW2"/>
<dbReference type="InterPro" id="IPR043502">
    <property type="entry name" value="DNA/RNA_pol_sf"/>
</dbReference>
<dbReference type="Pfam" id="PF00075">
    <property type="entry name" value="RNase_H"/>
    <property type="match status" value="1"/>
</dbReference>
<dbReference type="InterPro" id="IPR036397">
    <property type="entry name" value="RNaseH_sf"/>
</dbReference>
<dbReference type="EMBL" id="GEDC01009582">
    <property type="protein sequence ID" value="JAS27716.1"/>
    <property type="molecule type" value="Transcribed_RNA"/>
</dbReference>
<evidence type="ECO:0000313" key="3">
    <source>
        <dbReference type="EMBL" id="JAS27716.1"/>
    </source>
</evidence>
<feature type="non-terminal residue" evidence="3">
    <location>
        <position position="1"/>
    </location>
</feature>
<dbReference type="PROSITE" id="PS50878">
    <property type="entry name" value="RT_POL"/>
    <property type="match status" value="1"/>
</dbReference>
<name>A0A1B6DPW2_9HEMI</name>
<feature type="domain" description="Reverse transcriptase" evidence="1">
    <location>
        <begin position="1"/>
        <end position="169"/>
    </location>
</feature>
<dbReference type="Pfam" id="PF00078">
    <property type="entry name" value="RVT_1"/>
    <property type="match status" value="1"/>
</dbReference>
<dbReference type="GO" id="GO:0042575">
    <property type="term" value="C:DNA polymerase complex"/>
    <property type="evidence" value="ECO:0007669"/>
    <property type="project" value="UniProtKB-ARBA"/>
</dbReference>
<dbReference type="GO" id="GO:0071897">
    <property type="term" value="P:DNA biosynthetic process"/>
    <property type="evidence" value="ECO:0007669"/>
    <property type="project" value="UniProtKB-ARBA"/>
</dbReference>
<accession>A0A1B6DPW2</accession>
<dbReference type="SUPFAM" id="SSF56672">
    <property type="entry name" value="DNA/RNA polymerases"/>
    <property type="match status" value="1"/>
</dbReference>
<evidence type="ECO:0000259" key="2">
    <source>
        <dbReference type="PROSITE" id="PS50879"/>
    </source>
</evidence>
<organism evidence="3">
    <name type="scientific">Clastoptera arizonana</name>
    <name type="common">Arizona spittle bug</name>
    <dbReference type="NCBI Taxonomy" id="38151"/>
    <lineage>
        <taxon>Eukaryota</taxon>
        <taxon>Metazoa</taxon>
        <taxon>Ecdysozoa</taxon>
        <taxon>Arthropoda</taxon>
        <taxon>Hexapoda</taxon>
        <taxon>Insecta</taxon>
        <taxon>Pterygota</taxon>
        <taxon>Neoptera</taxon>
        <taxon>Paraneoptera</taxon>
        <taxon>Hemiptera</taxon>
        <taxon>Auchenorrhyncha</taxon>
        <taxon>Cercopoidea</taxon>
        <taxon>Clastopteridae</taxon>
        <taxon>Clastoptera</taxon>
    </lineage>
</organism>
<dbReference type="Gene3D" id="3.30.420.10">
    <property type="entry name" value="Ribonuclease H-like superfamily/Ribonuclease H"/>
    <property type="match status" value="1"/>
</dbReference>
<protein>
    <recommendedName>
        <fullName evidence="4">Reverse transcriptase domain-containing protein</fullName>
    </recommendedName>
</protein>
<gene>
    <name evidence="3" type="ORF">g.41933</name>
</gene>
<dbReference type="InterPro" id="IPR000477">
    <property type="entry name" value="RT_dom"/>
</dbReference>
<dbReference type="PANTHER" id="PTHR33332">
    <property type="entry name" value="REVERSE TRANSCRIPTASE DOMAIN-CONTAINING PROTEIN"/>
    <property type="match status" value="1"/>
</dbReference>
<dbReference type="CDD" id="cd09276">
    <property type="entry name" value="Rnase_HI_RT_non_LTR"/>
    <property type="match status" value="1"/>
</dbReference>
<dbReference type="GO" id="GO:0003676">
    <property type="term" value="F:nucleic acid binding"/>
    <property type="evidence" value="ECO:0007669"/>
    <property type="project" value="InterPro"/>
</dbReference>
<dbReference type="InterPro" id="IPR002156">
    <property type="entry name" value="RNaseH_domain"/>
</dbReference>
<evidence type="ECO:0008006" key="4">
    <source>
        <dbReference type="Google" id="ProtNLM"/>
    </source>
</evidence>